<dbReference type="InterPro" id="IPR029016">
    <property type="entry name" value="GAF-like_dom_sf"/>
</dbReference>
<dbReference type="InterPro" id="IPR005467">
    <property type="entry name" value="His_kinase_dom"/>
</dbReference>
<dbReference type="SUPFAM" id="SSF47384">
    <property type="entry name" value="Homodimeric domain of signal transducing histidine kinase"/>
    <property type="match status" value="1"/>
</dbReference>
<dbReference type="InterPro" id="IPR001789">
    <property type="entry name" value="Sig_transdc_resp-reg_receiver"/>
</dbReference>
<feature type="compositionally biased region" description="Basic and acidic residues" evidence="8">
    <location>
        <begin position="370"/>
        <end position="380"/>
    </location>
</feature>
<dbReference type="Pfam" id="PF00072">
    <property type="entry name" value="Response_reg"/>
    <property type="match status" value="1"/>
</dbReference>
<evidence type="ECO:0000256" key="3">
    <source>
        <dbReference type="ARBA" id="ARBA00022553"/>
    </source>
</evidence>
<dbReference type="InterPro" id="IPR011006">
    <property type="entry name" value="CheY-like_superfamily"/>
</dbReference>
<evidence type="ECO:0000256" key="6">
    <source>
        <dbReference type="ARBA" id="ARBA00023012"/>
    </source>
</evidence>
<keyword evidence="12" id="KW-1185">Reference proteome</keyword>
<name>A0ABS3FLH8_9CYAN</name>
<dbReference type="SMART" id="SM00448">
    <property type="entry name" value="REC"/>
    <property type="match status" value="1"/>
</dbReference>
<dbReference type="Gene3D" id="3.30.450.40">
    <property type="match status" value="1"/>
</dbReference>
<sequence>MKILLVEDNLADAEFLQEILSGFGEEQFTFAHVWRVSEALKQLAKTEFDLVLLDLSLPDSWGLETLMQVQTQAPTIPVVVLTGSQDEEQAIEAVRQGAQDYLLKGQLVGALLVRAIHHAIERNRTLEALRRSEERFQTLAAELDLQVQERTLQLQRALEKEAMLNRITEKLRDSLDERQILQTAVRELAVALESDYCNATLYQTSPQAKPMCYEYAHDRVSDLGLAIRQVPETYEPLLHQDCVQFCPVFLEELPQGISILVTPIFGESGAIGNLCLCKPAQERFSLTEIALVEQVASQCAIAVRQARLYQASLAQVQELERLNRLKDDFLSTVSHELRTPIANIKMAVQILEMVEQKREQESSPVTTPSEGRESKPPHSLDRADGYIKILRDECDREIRLIDSILELQRLEAAIEPVSFTPVLIQQWVENVVAPFIQKVKNTQQILDVDIDPTLPPILCDSDILQRILTELLENACKYTPAQGRITITAHCDRSRLHLQVSNSSLEIPPTELTHVFDKFYRVPSSDPWKHGGTGLGLALVRKQTEYIGGQIKVTSAFGETCFTLELPISPRHSVTKPCEKVNTGS</sequence>
<dbReference type="PANTHER" id="PTHR43547">
    <property type="entry name" value="TWO-COMPONENT HISTIDINE KINASE"/>
    <property type="match status" value="1"/>
</dbReference>
<dbReference type="InterPro" id="IPR036890">
    <property type="entry name" value="HATPase_C_sf"/>
</dbReference>
<dbReference type="SUPFAM" id="SSF52172">
    <property type="entry name" value="CheY-like"/>
    <property type="match status" value="1"/>
</dbReference>
<dbReference type="InterPro" id="IPR004358">
    <property type="entry name" value="Sig_transdc_His_kin-like_C"/>
</dbReference>
<dbReference type="PRINTS" id="PR00344">
    <property type="entry name" value="BCTRLSENSOR"/>
</dbReference>
<dbReference type="Pfam" id="PF01590">
    <property type="entry name" value="GAF"/>
    <property type="match status" value="1"/>
</dbReference>
<dbReference type="InterPro" id="IPR036097">
    <property type="entry name" value="HisK_dim/P_sf"/>
</dbReference>
<dbReference type="PROSITE" id="PS50110">
    <property type="entry name" value="RESPONSE_REGULATORY"/>
    <property type="match status" value="1"/>
</dbReference>
<evidence type="ECO:0000259" key="9">
    <source>
        <dbReference type="PROSITE" id="PS50109"/>
    </source>
</evidence>
<dbReference type="PROSITE" id="PS50109">
    <property type="entry name" value="HIS_KIN"/>
    <property type="match status" value="1"/>
</dbReference>
<dbReference type="CDD" id="cd00082">
    <property type="entry name" value="HisKA"/>
    <property type="match status" value="1"/>
</dbReference>
<evidence type="ECO:0000256" key="7">
    <source>
        <dbReference type="PROSITE-ProRule" id="PRU00169"/>
    </source>
</evidence>
<keyword evidence="5" id="KW-0418">Kinase</keyword>
<evidence type="ECO:0000313" key="12">
    <source>
        <dbReference type="Proteomes" id="UP000664844"/>
    </source>
</evidence>
<feature type="domain" description="Histidine kinase" evidence="9">
    <location>
        <begin position="332"/>
        <end position="570"/>
    </location>
</feature>
<dbReference type="InterPro" id="IPR003594">
    <property type="entry name" value="HATPase_dom"/>
</dbReference>
<feature type="region of interest" description="Disordered" evidence="8">
    <location>
        <begin position="358"/>
        <end position="380"/>
    </location>
</feature>
<dbReference type="Gene3D" id="3.40.50.2300">
    <property type="match status" value="1"/>
</dbReference>
<dbReference type="Gene3D" id="3.30.565.10">
    <property type="entry name" value="Histidine kinase-like ATPase, C-terminal domain"/>
    <property type="match status" value="1"/>
</dbReference>
<protein>
    <recommendedName>
        <fullName evidence="2">histidine kinase</fullName>
        <ecNumber evidence="2">2.7.13.3</ecNumber>
    </recommendedName>
</protein>
<proteinExistence type="predicted"/>
<evidence type="ECO:0000256" key="8">
    <source>
        <dbReference type="SAM" id="MobiDB-lite"/>
    </source>
</evidence>
<dbReference type="PANTHER" id="PTHR43547:SF2">
    <property type="entry name" value="HYBRID SIGNAL TRANSDUCTION HISTIDINE KINASE C"/>
    <property type="match status" value="1"/>
</dbReference>
<dbReference type="RefSeq" id="WP_207086521.1">
    <property type="nucleotide sequence ID" value="NZ_JAFLQW010000056.1"/>
</dbReference>
<dbReference type="CDD" id="cd00156">
    <property type="entry name" value="REC"/>
    <property type="match status" value="1"/>
</dbReference>
<dbReference type="Gene3D" id="1.10.287.130">
    <property type="match status" value="1"/>
</dbReference>
<dbReference type="InterPro" id="IPR003661">
    <property type="entry name" value="HisK_dim/P_dom"/>
</dbReference>
<keyword evidence="6" id="KW-0902">Two-component regulatory system</keyword>
<evidence type="ECO:0000256" key="1">
    <source>
        <dbReference type="ARBA" id="ARBA00000085"/>
    </source>
</evidence>
<dbReference type="SUPFAM" id="SSF55781">
    <property type="entry name" value="GAF domain-like"/>
    <property type="match status" value="1"/>
</dbReference>
<dbReference type="SMART" id="SM00065">
    <property type="entry name" value="GAF"/>
    <property type="match status" value="1"/>
</dbReference>
<dbReference type="SMART" id="SM00387">
    <property type="entry name" value="HATPase_c"/>
    <property type="match status" value="1"/>
</dbReference>
<reference evidence="11 12" key="1">
    <citation type="submission" date="2021-03" db="EMBL/GenBank/DDBJ databases">
        <title>Metabolic Capacity of the Antarctic Cyanobacterium Phormidium pseudopriestleyi that Sustains Oxygenic Photosynthesis in the Presence of Hydrogen Sulfide.</title>
        <authorList>
            <person name="Lumian J.E."/>
            <person name="Jungblut A.D."/>
            <person name="Dillon M.L."/>
            <person name="Hawes I."/>
            <person name="Doran P.T."/>
            <person name="Mackey T.J."/>
            <person name="Dick G.J."/>
            <person name="Grettenberger C.L."/>
            <person name="Sumner D.Y."/>
        </authorList>
    </citation>
    <scope>NUCLEOTIDE SEQUENCE [LARGE SCALE GENOMIC DNA]</scope>
    <source>
        <strain evidence="11 12">FRX01</strain>
    </source>
</reference>
<evidence type="ECO:0000259" key="10">
    <source>
        <dbReference type="PROSITE" id="PS50110"/>
    </source>
</evidence>
<comment type="catalytic activity">
    <reaction evidence="1">
        <text>ATP + protein L-histidine = ADP + protein N-phospho-L-histidine.</text>
        <dbReference type="EC" id="2.7.13.3"/>
    </reaction>
</comment>
<accession>A0ABS3FLH8</accession>
<dbReference type="SMART" id="SM00388">
    <property type="entry name" value="HisKA"/>
    <property type="match status" value="1"/>
</dbReference>
<comment type="caution">
    <text evidence="11">The sequence shown here is derived from an EMBL/GenBank/DDBJ whole genome shotgun (WGS) entry which is preliminary data.</text>
</comment>
<dbReference type="Pfam" id="PF00512">
    <property type="entry name" value="HisKA"/>
    <property type="match status" value="1"/>
</dbReference>
<feature type="domain" description="Response regulatory" evidence="10">
    <location>
        <begin position="2"/>
        <end position="119"/>
    </location>
</feature>
<dbReference type="EMBL" id="JAFLQW010000056">
    <property type="protein sequence ID" value="MBO0347947.1"/>
    <property type="molecule type" value="Genomic_DNA"/>
</dbReference>
<dbReference type="Proteomes" id="UP000664844">
    <property type="component" value="Unassembled WGS sequence"/>
</dbReference>
<evidence type="ECO:0000256" key="5">
    <source>
        <dbReference type="ARBA" id="ARBA00022777"/>
    </source>
</evidence>
<organism evidence="11 12">
    <name type="scientific">Phormidium pseudopriestleyi FRX01</name>
    <dbReference type="NCBI Taxonomy" id="1759528"/>
    <lineage>
        <taxon>Bacteria</taxon>
        <taxon>Bacillati</taxon>
        <taxon>Cyanobacteriota</taxon>
        <taxon>Cyanophyceae</taxon>
        <taxon>Oscillatoriophycideae</taxon>
        <taxon>Oscillatoriales</taxon>
        <taxon>Oscillatoriaceae</taxon>
        <taxon>Phormidium</taxon>
    </lineage>
</organism>
<dbReference type="Pfam" id="PF02518">
    <property type="entry name" value="HATPase_c"/>
    <property type="match status" value="1"/>
</dbReference>
<evidence type="ECO:0000313" key="11">
    <source>
        <dbReference type="EMBL" id="MBO0347947.1"/>
    </source>
</evidence>
<feature type="modified residue" description="4-aspartylphosphate" evidence="7">
    <location>
        <position position="54"/>
    </location>
</feature>
<evidence type="ECO:0000256" key="2">
    <source>
        <dbReference type="ARBA" id="ARBA00012438"/>
    </source>
</evidence>
<evidence type="ECO:0000256" key="4">
    <source>
        <dbReference type="ARBA" id="ARBA00022679"/>
    </source>
</evidence>
<dbReference type="InterPro" id="IPR003018">
    <property type="entry name" value="GAF"/>
</dbReference>
<keyword evidence="4" id="KW-0808">Transferase</keyword>
<gene>
    <name evidence="11" type="ORF">J0895_02275</name>
</gene>
<dbReference type="EC" id="2.7.13.3" evidence="2"/>
<dbReference type="SUPFAM" id="SSF55874">
    <property type="entry name" value="ATPase domain of HSP90 chaperone/DNA topoisomerase II/histidine kinase"/>
    <property type="match status" value="1"/>
</dbReference>
<keyword evidence="3 7" id="KW-0597">Phosphoprotein</keyword>